<dbReference type="GeneID" id="77675586"/>
<dbReference type="EMBL" id="AKIJ01000002">
    <property type="protein sequence ID" value="KFG26467.1"/>
    <property type="molecule type" value="Genomic_DNA"/>
</dbReference>
<evidence type="ECO:0000256" key="1">
    <source>
        <dbReference type="SAM" id="MobiDB-lite"/>
    </source>
</evidence>
<feature type="transmembrane region" description="Helical" evidence="2">
    <location>
        <begin position="258"/>
        <end position="281"/>
    </location>
</feature>
<feature type="transmembrane region" description="Helical" evidence="2">
    <location>
        <begin position="133"/>
        <end position="157"/>
    </location>
</feature>
<dbReference type="RefSeq" id="XP_052905022.1">
    <property type="nucleotide sequence ID" value="XM_053048262.1"/>
</dbReference>
<keyword evidence="2" id="KW-1133">Transmembrane helix</keyword>
<evidence type="ECO:0000313" key="4">
    <source>
        <dbReference type="Proteomes" id="UP000054524"/>
    </source>
</evidence>
<name>A0A086J2U9_NEMA1</name>
<feature type="compositionally biased region" description="Basic and acidic residues" evidence="1">
    <location>
        <begin position="71"/>
        <end position="80"/>
    </location>
</feature>
<dbReference type="Proteomes" id="UP000054524">
    <property type="component" value="Unassembled WGS sequence"/>
</dbReference>
<protein>
    <submittedName>
        <fullName evidence="3">Uncharacterized protein</fullName>
    </submittedName>
</protein>
<reference evidence="3 4" key="1">
    <citation type="journal article" date="2014" name="Genome Announc.">
        <title>Genome Sequence of the Microsporidian Species Nematocida sp1 Strain ERTm6 (ATCC PRA-372).</title>
        <authorList>
            <person name="Bakowski M.A."/>
            <person name="Priest M."/>
            <person name="Young S."/>
            <person name="Cuomo C.A."/>
            <person name="Troemel E.R."/>
        </authorList>
    </citation>
    <scope>NUCLEOTIDE SEQUENCE [LARGE SCALE GENOMIC DNA]</scope>
    <source>
        <strain evidence="3 4">ERTm6</strain>
    </source>
</reference>
<proteinExistence type="predicted"/>
<comment type="caution">
    <text evidence="3">The sequence shown here is derived from an EMBL/GenBank/DDBJ whole genome shotgun (WGS) entry which is preliminary data.</text>
</comment>
<sequence>MLNILTRKQHSDLRYTIMSRGLRIALKELFDAIKVLLWIPSYYTNHPASTHAWNTYDQTELHDDNFHQEMQEEYNEEKNNTDAQSTEFTEESENYDNTQSSHLQNIEHESYENPFPVIQTTNSKNILKRALKFILKLLQLTTYLYIVLFFLKCIYIAFKFPFVYCATFGMYMDDDGILLSIFMNESIISGFLRFIYFTMLPLVIIYRTMKREYPSFKKYTVCIIIAILSIIISNTISYLVYRKVINSVYMFIQSKNNILFDLALSAIVTLVYVSTAFSELYSAWVASKIDHVWDAVEFGQKIYLIYITASFLYVAVSIVIVLSTLFKHSIVDVIAHILMTITTLFRI</sequence>
<feature type="transmembrane region" description="Helical" evidence="2">
    <location>
        <begin position="177"/>
        <end position="206"/>
    </location>
</feature>
<feature type="transmembrane region" description="Helical" evidence="2">
    <location>
        <begin position="302"/>
        <end position="322"/>
    </location>
</feature>
<keyword evidence="2" id="KW-0472">Membrane</keyword>
<evidence type="ECO:0000256" key="2">
    <source>
        <dbReference type="SAM" id="Phobius"/>
    </source>
</evidence>
<dbReference type="HOGENOM" id="CLU_799482_0_0_1"/>
<dbReference type="AlphaFoldDB" id="A0A086J2U9"/>
<gene>
    <name evidence="3" type="ORF">NESG_00613</name>
</gene>
<keyword evidence="2" id="KW-0812">Transmembrane</keyword>
<organism evidence="3 4">
    <name type="scientific">Nematocida ausubeli (strain ATCC PRA-371 / ERTm2)</name>
    <name type="common">Nematode killer fungus</name>
    <dbReference type="NCBI Taxonomy" id="1913371"/>
    <lineage>
        <taxon>Eukaryota</taxon>
        <taxon>Fungi</taxon>
        <taxon>Fungi incertae sedis</taxon>
        <taxon>Microsporidia</taxon>
        <taxon>Nematocida</taxon>
    </lineage>
</organism>
<accession>A0A086J2U9</accession>
<feature type="region of interest" description="Disordered" evidence="1">
    <location>
        <begin position="71"/>
        <end position="101"/>
    </location>
</feature>
<feature type="transmembrane region" description="Helical" evidence="2">
    <location>
        <begin position="218"/>
        <end position="238"/>
    </location>
</feature>
<keyword evidence="4" id="KW-1185">Reference proteome</keyword>
<evidence type="ECO:0000313" key="3">
    <source>
        <dbReference type="EMBL" id="KFG26467.1"/>
    </source>
</evidence>